<protein>
    <recommendedName>
        <fullName evidence="4">Secreted protein</fullName>
    </recommendedName>
</protein>
<feature type="signal peptide" evidence="1">
    <location>
        <begin position="1"/>
        <end position="18"/>
    </location>
</feature>
<accession>A0A2V1DP41</accession>
<proteinExistence type="predicted"/>
<sequence>MPGLVMVMVMVIHPIILFSVIPPHDLVILSLNMGEWDGIELNAWCCAHTCIDTILSYTTTTTYVPTADDKNKHHSPLR</sequence>
<keyword evidence="1" id="KW-0732">Signal</keyword>
<feature type="chain" id="PRO_5016043197" description="Secreted protein" evidence="1">
    <location>
        <begin position="19"/>
        <end position="78"/>
    </location>
</feature>
<reference evidence="2 3" key="1">
    <citation type="journal article" date="2018" name="Sci. Rep.">
        <title>Comparative genomics provides insights into the lifestyle and reveals functional heterogeneity of dark septate endophytic fungi.</title>
        <authorList>
            <person name="Knapp D.G."/>
            <person name="Nemeth J.B."/>
            <person name="Barry K."/>
            <person name="Hainaut M."/>
            <person name="Henrissat B."/>
            <person name="Johnson J."/>
            <person name="Kuo A."/>
            <person name="Lim J.H.P."/>
            <person name="Lipzen A."/>
            <person name="Nolan M."/>
            <person name="Ohm R.A."/>
            <person name="Tamas L."/>
            <person name="Grigoriev I.V."/>
            <person name="Spatafora J.W."/>
            <person name="Nagy L.G."/>
            <person name="Kovacs G.M."/>
        </authorList>
    </citation>
    <scope>NUCLEOTIDE SEQUENCE [LARGE SCALE GENOMIC DNA]</scope>
    <source>
        <strain evidence="2 3">DSE2036</strain>
    </source>
</reference>
<dbReference type="Proteomes" id="UP000244855">
    <property type="component" value="Unassembled WGS sequence"/>
</dbReference>
<evidence type="ECO:0000313" key="3">
    <source>
        <dbReference type="Proteomes" id="UP000244855"/>
    </source>
</evidence>
<keyword evidence="3" id="KW-1185">Reference proteome</keyword>
<organism evidence="2 3">
    <name type="scientific">Periconia macrospinosa</name>
    <dbReference type="NCBI Taxonomy" id="97972"/>
    <lineage>
        <taxon>Eukaryota</taxon>
        <taxon>Fungi</taxon>
        <taxon>Dikarya</taxon>
        <taxon>Ascomycota</taxon>
        <taxon>Pezizomycotina</taxon>
        <taxon>Dothideomycetes</taxon>
        <taxon>Pleosporomycetidae</taxon>
        <taxon>Pleosporales</taxon>
        <taxon>Massarineae</taxon>
        <taxon>Periconiaceae</taxon>
        <taxon>Periconia</taxon>
    </lineage>
</organism>
<gene>
    <name evidence="2" type="ORF">DM02DRAFT_614800</name>
</gene>
<dbReference type="EMBL" id="KZ805386">
    <property type="protein sequence ID" value="PVH99725.1"/>
    <property type="molecule type" value="Genomic_DNA"/>
</dbReference>
<evidence type="ECO:0000256" key="1">
    <source>
        <dbReference type="SAM" id="SignalP"/>
    </source>
</evidence>
<evidence type="ECO:0000313" key="2">
    <source>
        <dbReference type="EMBL" id="PVH99725.1"/>
    </source>
</evidence>
<evidence type="ECO:0008006" key="4">
    <source>
        <dbReference type="Google" id="ProtNLM"/>
    </source>
</evidence>
<name>A0A2V1DP41_9PLEO</name>
<dbReference type="AlphaFoldDB" id="A0A2V1DP41"/>